<evidence type="ECO:0000313" key="2">
    <source>
        <dbReference type="Proteomes" id="UP000053240"/>
    </source>
</evidence>
<dbReference type="EMBL" id="KQ460500">
    <property type="protein sequence ID" value="KPJ14211.1"/>
    <property type="molecule type" value="Genomic_DNA"/>
</dbReference>
<keyword evidence="2" id="KW-1185">Reference proteome</keyword>
<sequence length="226" mass="25824">MFIRGVILTSKFHWTGYKPWWLCYCVGIIVGAAARSSGDYPRDSSLYFQGTSQPQASGTRDDVKDDFVPILNSGMNILEGNNGEENKEIIPILSSGMNVDKQNDKREVNELKVDDHETTNEENNEKWFSTIPSLLDKKIQADAETVSEEEVEDEINVQVNVDTAAEVSTEIRRPQITHRNGKIERRGKLKIVINVKTQKDEPKTFERIKDLFDKEIQAFSRIQVFE</sequence>
<dbReference type="InParanoid" id="A0A194RE54"/>
<evidence type="ECO:0000313" key="1">
    <source>
        <dbReference type="EMBL" id="KPJ14211.1"/>
    </source>
</evidence>
<gene>
    <name evidence="1" type="ORF">RR48_06961</name>
</gene>
<dbReference type="AlphaFoldDB" id="A0A194RE54"/>
<protein>
    <submittedName>
        <fullName evidence="1">Uncharacterized protein</fullName>
    </submittedName>
</protein>
<dbReference type="Proteomes" id="UP000053240">
    <property type="component" value="Unassembled WGS sequence"/>
</dbReference>
<reference evidence="1 2" key="1">
    <citation type="journal article" date="2015" name="Nat. Commun.">
        <title>Outbred genome sequencing and CRISPR/Cas9 gene editing in butterflies.</title>
        <authorList>
            <person name="Li X."/>
            <person name="Fan D."/>
            <person name="Zhang W."/>
            <person name="Liu G."/>
            <person name="Zhang L."/>
            <person name="Zhao L."/>
            <person name="Fang X."/>
            <person name="Chen L."/>
            <person name="Dong Y."/>
            <person name="Chen Y."/>
            <person name="Ding Y."/>
            <person name="Zhao R."/>
            <person name="Feng M."/>
            <person name="Zhu Y."/>
            <person name="Feng Y."/>
            <person name="Jiang X."/>
            <person name="Zhu D."/>
            <person name="Xiang H."/>
            <person name="Feng X."/>
            <person name="Li S."/>
            <person name="Wang J."/>
            <person name="Zhang G."/>
            <person name="Kronforst M.R."/>
            <person name="Wang W."/>
        </authorList>
    </citation>
    <scope>NUCLEOTIDE SEQUENCE [LARGE SCALE GENOMIC DNA]</scope>
    <source>
        <strain evidence="1">Ya'a_city_454_Pm</strain>
        <tissue evidence="1">Whole body</tissue>
    </source>
</reference>
<name>A0A194RE54_PAPMA</name>
<dbReference type="STRING" id="76193.A0A194RE54"/>
<accession>A0A194RE54</accession>
<organism evidence="1 2">
    <name type="scientific">Papilio machaon</name>
    <name type="common">Old World swallowtail butterfly</name>
    <dbReference type="NCBI Taxonomy" id="76193"/>
    <lineage>
        <taxon>Eukaryota</taxon>
        <taxon>Metazoa</taxon>
        <taxon>Ecdysozoa</taxon>
        <taxon>Arthropoda</taxon>
        <taxon>Hexapoda</taxon>
        <taxon>Insecta</taxon>
        <taxon>Pterygota</taxon>
        <taxon>Neoptera</taxon>
        <taxon>Endopterygota</taxon>
        <taxon>Lepidoptera</taxon>
        <taxon>Glossata</taxon>
        <taxon>Ditrysia</taxon>
        <taxon>Papilionoidea</taxon>
        <taxon>Papilionidae</taxon>
        <taxon>Papilioninae</taxon>
        <taxon>Papilio</taxon>
    </lineage>
</organism>
<proteinExistence type="predicted"/>